<dbReference type="Gene3D" id="3.30.260.10">
    <property type="entry name" value="TCP-1-like chaperonin intermediate domain"/>
    <property type="match status" value="1"/>
</dbReference>
<dbReference type="PANTHER" id="PTHR45633">
    <property type="entry name" value="60 KDA HEAT SHOCK PROTEIN, MITOCHONDRIAL"/>
    <property type="match status" value="1"/>
</dbReference>
<dbReference type="Gene3D" id="1.10.560.10">
    <property type="entry name" value="GroEL-like equatorial domain"/>
    <property type="match status" value="1"/>
</dbReference>
<dbReference type="GO" id="GO:0140662">
    <property type="term" value="F:ATP-dependent protein folding chaperone"/>
    <property type="evidence" value="ECO:0007669"/>
    <property type="project" value="InterPro"/>
</dbReference>
<reference evidence="6 7" key="1">
    <citation type="journal article" date="2011" name="Science">
        <title>The Selaginella genome identifies genetic changes associated with the evolution of vascular plants.</title>
        <authorList>
            <person name="Banks J.A."/>
            <person name="Nishiyama T."/>
            <person name="Hasebe M."/>
            <person name="Bowman J.L."/>
            <person name="Gribskov M."/>
            <person name="dePamphilis C."/>
            <person name="Albert V.A."/>
            <person name="Aono N."/>
            <person name="Aoyama T."/>
            <person name="Ambrose B.A."/>
            <person name="Ashton N.W."/>
            <person name="Axtell M.J."/>
            <person name="Barker E."/>
            <person name="Barker M.S."/>
            <person name="Bennetzen J.L."/>
            <person name="Bonawitz N.D."/>
            <person name="Chapple C."/>
            <person name="Cheng C."/>
            <person name="Correa L.G."/>
            <person name="Dacre M."/>
            <person name="DeBarry J."/>
            <person name="Dreyer I."/>
            <person name="Elias M."/>
            <person name="Engstrom E.M."/>
            <person name="Estelle M."/>
            <person name="Feng L."/>
            <person name="Finet C."/>
            <person name="Floyd S.K."/>
            <person name="Frommer W.B."/>
            <person name="Fujita T."/>
            <person name="Gramzow L."/>
            <person name="Gutensohn M."/>
            <person name="Harholt J."/>
            <person name="Hattori M."/>
            <person name="Heyl A."/>
            <person name="Hirai T."/>
            <person name="Hiwatashi Y."/>
            <person name="Ishikawa M."/>
            <person name="Iwata M."/>
            <person name="Karol K.G."/>
            <person name="Koehler B."/>
            <person name="Kolukisaoglu U."/>
            <person name="Kubo M."/>
            <person name="Kurata T."/>
            <person name="Lalonde S."/>
            <person name="Li K."/>
            <person name="Li Y."/>
            <person name="Litt A."/>
            <person name="Lyons E."/>
            <person name="Manning G."/>
            <person name="Maruyama T."/>
            <person name="Michael T.P."/>
            <person name="Mikami K."/>
            <person name="Miyazaki S."/>
            <person name="Morinaga S."/>
            <person name="Murata T."/>
            <person name="Mueller-Roeber B."/>
            <person name="Nelson D.R."/>
            <person name="Obara M."/>
            <person name="Oguri Y."/>
            <person name="Olmstead R.G."/>
            <person name="Onodera N."/>
            <person name="Petersen B.L."/>
            <person name="Pils B."/>
            <person name="Prigge M."/>
            <person name="Rensing S.A."/>
            <person name="Riano-Pachon D.M."/>
            <person name="Roberts A.W."/>
            <person name="Sato Y."/>
            <person name="Scheller H.V."/>
            <person name="Schulz B."/>
            <person name="Schulz C."/>
            <person name="Shakirov E.V."/>
            <person name="Shibagaki N."/>
            <person name="Shinohara N."/>
            <person name="Shippen D.E."/>
            <person name="Soerensen I."/>
            <person name="Sotooka R."/>
            <person name="Sugimoto N."/>
            <person name="Sugita M."/>
            <person name="Sumikawa N."/>
            <person name="Tanurdzic M."/>
            <person name="Theissen G."/>
            <person name="Ulvskov P."/>
            <person name="Wakazuki S."/>
            <person name="Weng J.K."/>
            <person name="Willats W.W."/>
            <person name="Wipf D."/>
            <person name="Wolf P.G."/>
            <person name="Yang L."/>
            <person name="Zimmer A.D."/>
            <person name="Zhu Q."/>
            <person name="Mitros T."/>
            <person name="Hellsten U."/>
            <person name="Loque D."/>
            <person name="Otillar R."/>
            <person name="Salamov A."/>
            <person name="Schmutz J."/>
            <person name="Shapiro H."/>
            <person name="Lindquist E."/>
            <person name="Lucas S."/>
            <person name="Rokhsar D."/>
            <person name="Grigoriev I.V."/>
        </authorList>
    </citation>
    <scope>NUCLEOTIDE SEQUENCE [LARGE SCALE GENOMIC DNA]</scope>
</reference>
<dbReference type="FunFam" id="3.50.7.10:FF:000001">
    <property type="entry name" value="60 kDa chaperonin"/>
    <property type="match status" value="1"/>
</dbReference>
<dbReference type="Pfam" id="PF00118">
    <property type="entry name" value="Cpn60_TCP1"/>
    <property type="match status" value="1"/>
</dbReference>
<evidence type="ECO:0000313" key="7">
    <source>
        <dbReference type="Proteomes" id="UP000001514"/>
    </source>
</evidence>
<dbReference type="GO" id="GO:0005524">
    <property type="term" value="F:ATP binding"/>
    <property type="evidence" value="ECO:0007669"/>
    <property type="project" value="UniProtKB-KW"/>
</dbReference>
<dbReference type="NCBIfam" id="NF009488">
    <property type="entry name" value="PRK12850.1"/>
    <property type="match status" value="1"/>
</dbReference>
<dbReference type="OrthoDB" id="1733909at2759"/>
<dbReference type="GO" id="GO:0005739">
    <property type="term" value="C:mitochondrion"/>
    <property type="evidence" value="ECO:0000318"/>
    <property type="project" value="GO_Central"/>
</dbReference>
<protein>
    <submittedName>
        <fullName evidence="6">Uncharacterized protein</fullName>
    </submittedName>
</protein>
<dbReference type="SUPFAM" id="SSF52029">
    <property type="entry name" value="GroEL apical domain-like"/>
    <property type="match status" value="1"/>
</dbReference>
<keyword evidence="7" id="KW-1185">Reference proteome</keyword>
<evidence type="ECO:0000256" key="2">
    <source>
        <dbReference type="ARBA" id="ARBA00022741"/>
    </source>
</evidence>
<gene>
    <name evidence="6" type="ORF">SELMODRAFT_74977</name>
</gene>
<dbReference type="SUPFAM" id="SSF48592">
    <property type="entry name" value="GroEL equatorial domain-like"/>
    <property type="match status" value="1"/>
</dbReference>
<dbReference type="PRINTS" id="PR00298">
    <property type="entry name" value="CHAPERONIN60"/>
</dbReference>
<dbReference type="EMBL" id="GL377565">
    <property type="protein sequence ID" value="EFJ38508.1"/>
    <property type="molecule type" value="Genomic_DNA"/>
</dbReference>
<dbReference type="InterPro" id="IPR018370">
    <property type="entry name" value="Chaperonin_Cpn60_CS"/>
</dbReference>
<dbReference type="Gene3D" id="3.50.7.10">
    <property type="entry name" value="GroEL"/>
    <property type="match status" value="1"/>
</dbReference>
<comment type="similarity">
    <text evidence="1 5">Belongs to the chaperonin (HSP60) family.</text>
</comment>
<evidence type="ECO:0000256" key="1">
    <source>
        <dbReference type="ARBA" id="ARBA00006607"/>
    </source>
</evidence>
<keyword evidence="2" id="KW-0547">Nucleotide-binding</keyword>
<dbReference type="KEGG" id="smo:SELMODRAFT_74977"/>
<sequence>KNTKYGVEARLLMLQGVQQLADCVKVTMGPKGRNVIIEQDKYGPPRVTKDGVTVAKAIGFKDKMKNVGADLVKRVAISTNDAAGDGTTLATVLTRAIFTEGCKLVAAGMNAMELRRGINLAVDHVVFHLKNRAKMISTSEEISQVATVSANGDKEIGDLVAKAMERVGKEGLITIWDGQKLHNELTVVEGMEIDKGYISPYFVTNAKTQKAEFEDALILLHPDKISSAQKLAPVLEIIKKLQRPLLIIAEDVEGEALASLVVNKMRGGLKVAAIRSPAYGENRRNTLEDIGILTGAQLITNEMGLKLEDVRVELLGTAKQVTIAQEDTIILNGGGDKAAIEERCEQIRLEIPVAISKYDREKLEERLGKLSGGVAMLKVGGGSEAEVMEKKDRVMDALNATNAAIEEGIVPGGGVALLYAANALKNLNVPSFDQKIGVQVIQNALKIPTHTIAANAGVEGALVVSKLLEQSSPNFGYDAATGEYVDMIKAGIIDPVKVIRIALMDAASISSLLTTTEVVITEVFREEREAMRAGMEAPQGIGDIAQYL</sequence>
<evidence type="ECO:0000256" key="3">
    <source>
        <dbReference type="ARBA" id="ARBA00022840"/>
    </source>
</evidence>
<evidence type="ECO:0000256" key="5">
    <source>
        <dbReference type="RuleBase" id="RU000418"/>
    </source>
</evidence>
<dbReference type="InterPro" id="IPR027410">
    <property type="entry name" value="TCP-1-like_intermed_sf"/>
</dbReference>
<dbReference type="GO" id="GO:0006457">
    <property type="term" value="P:protein folding"/>
    <property type="evidence" value="ECO:0000318"/>
    <property type="project" value="GO_Central"/>
</dbReference>
<dbReference type="InterPro" id="IPR027413">
    <property type="entry name" value="GROEL-like_equatorial_sf"/>
</dbReference>
<keyword evidence="3" id="KW-0067">ATP-binding</keyword>
<organism evidence="7">
    <name type="scientific">Selaginella moellendorffii</name>
    <name type="common">Spikemoss</name>
    <dbReference type="NCBI Taxonomy" id="88036"/>
    <lineage>
        <taxon>Eukaryota</taxon>
        <taxon>Viridiplantae</taxon>
        <taxon>Streptophyta</taxon>
        <taxon>Embryophyta</taxon>
        <taxon>Tracheophyta</taxon>
        <taxon>Lycopodiopsida</taxon>
        <taxon>Selaginellales</taxon>
        <taxon>Selaginellaceae</taxon>
        <taxon>Selaginella</taxon>
    </lineage>
</organism>
<evidence type="ECO:0000313" key="6">
    <source>
        <dbReference type="EMBL" id="EFJ38508.1"/>
    </source>
</evidence>
<dbReference type="eggNOG" id="KOG0356">
    <property type="taxonomic scope" value="Eukaryota"/>
</dbReference>
<dbReference type="HOGENOM" id="CLU_016503_3_0_1"/>
<dbReference type="InterPro" id="IPR027409">
    <property type="entry name" value="GroEL-like_apical_dom_sf"/>
</dbReference>
<dbReference type="NCBIfam" id="NF009489">
    <property type="entry name" value="PRK12851.1"/>
    <property type="match status" value="1"/>
</dbReference>
<name>D8QQT7_SELML</name>
<dbReference type="InterPro" id="IPR001844">
    <property type="entry name" value="Cpn60/GroEL"/>
</dbReference>
<dbReference type="NCBIfam" id="NF009487">
    <property type="entry name" value="PRK12849.1"/>
    <property type="match status" value="1"/>
</dbReference>
<dbReference type="STRING" id="88036.D8QQT7"/>
<dbReference type="Proteomes" id="UP000001514">
    <property type="component" value="Unassembled WGS sequence"/>
</dbReference>
<dbReference type="NCBIfam" id="NF000592">
    <property type="entry name" value="PRK00013.1"/>
    <property type="match status" value="1"/>
</dbReference>
<dbReference type="InParanoid" id="D8QQT7"/>
<evidence type="ECO:0000256" key="4">
    <source>
        <dbReference type="ARBA" id="ARBA00023186"/>
    </source>
</evidence>
<dbReference type="AlphaFoldDB" id="D8QQT7"/>
<dbReference type="GO" id="GO:0042026">
    <property type="term" value="P:protein refolding"/>
    <property type="evidence" value="ECO:0007669"/>
    <property type="project" value="InterPro"/>
</dbReference>
<proteinExistence type="inferred from homology"/>
<dbReference type="PROSITE" id="PS00296">
    <property type="entry name" value="CHAPERONINS_CPN60"/>
    <property type="match status" value="1"/>
</dbReference>
<feature type="non-terminal residue" evidence="6">
    <location>
        <position position="1"/>
    </location>
</feature>
<dbReference type="SUPFAM" id="SSF54849">
    <property type="entry name" value="GroEL-intermediate domain like"/>
    <property type="match status" value="1"/>
</dbReference>
<dbReference type="NCBIfam" id="TIGR02348">
    <property type="entry name" value="GroEL"/>
    <property type="match status" value="1"/>
</dbReference>
<dbReference type="CDD" id="cd03344">
    <property type="entry name" value="GroEL"/>
    <property type="match status" value="1"/>
</dbReference>
<keyword evidence="4" id="KW-0143">Chaperone</keyword>
<dbReference type="Gramene" id="EFJ38508">
    <property type="protein sequence ID" value="EFJ38508"/>
    <property type="gene ID" value="SELMODRAFT_74977"/>
</dbReference>
<dbReference type="InterPro" id="IPR002423">
    <property type="entry name" value="Cpn60/GroEL/TCP-1"/>
</dbReference>
<dbReference type="HAMAP" id="MF_00600">
    <property type="entry name" value="CH60"/>
    <property type="match status" value="1"/>
</dbReference>
<accession>D8QQT7</accession>